<dbReference type="EMBL" id="CP013140">
    <property type="protein sequence ID" value="ALN57797.1"/>
    <property type="molecule type" value="Genomic_DNA"/>
</dbReference>
<evidence type="ECO:0000256" key="5">
    <source>
        <dbReference type="HAMAP-Rule" id="MF_00099"/>
    </source>
</evidence>
<reference evidence="10 11" key="1">
    <citation type="submission" date="2015-11" db="EMBL/GenBank/DDBJ databases">
        <title>Genome sequences of Lysobacter enzymogenes strain C3 and Lysobacter antibioticus ATCC 29479.</title>
        <authorList>
            <person name="Kobayashi D.Y."/>
        </authorList>
    </citation>
    <scope>NUCLEOTIDE SEQUENCE [LARGE SCALE GENOMIC DNA]</scope>
    <source>
        <strain evidence="10 11">C3</strain>
    </source>
</reference>
<keyword evidence="1 5" id="KW-0963">Cytoplasm</keyword>
<evidence type="ECO:0000256" key="1">
    <source>
        <dbReference type="ARBA" id="ARBA00022490"/>
    </source>
</evidence>
<feature type="domain" description="Response regulatory" evidence="8">
    <location>
        <begin position="2"/>
        <end position="119"/>
    </location>
</feature>
<proteinExistence type="inferred from homology"/>
<evidence type="ECO:0000256" key="4">
    <source>
        <dbReference type="ARBA" id="ARBA00048267"/>
    </source>
</evidence>
<evidence type="ECO:0000256" key="2">
    <source>
        <dbReference type="ARBA" id="ARBA00022500"/>
    </source>
</evidence>
<keyword evidence="3 5" id="KW-0378">Hydrolase</keyword>
<evidence type="ECO:0000259" key="8">
    <source>
        <dbReference type="PROSITE" id="PS50110"/>
    </source>
</evidence>
<comment type="subcellular location">
    <subcellularLocation>
        <location evidence="5">Cytoplasm</location>
    </subcellularLocation>
</comment>
<dbReference type="OrthoDB" id="9793421at2"/>
<dbReference type="GO" id="GO:0005737">
    <property type="term" value="C:cytoplasm"/>
    <property type="evidence" value="ECO:0007669"/>
    <property type="project" value="UniProtKB-SubCell"/>
</dbReference>
<feature type="active site" evidence="5 6">
    <location>
        <position position="275"/>
    </location>
</feature>
<dbReference type="Gene3D" id="3.40.50.2300">
    <property type="match status" value="1"/>
</dbReference>
<protein>
    <recommendedName>
        <fullName evidence="5">Protein-glutamate methylesterase/protein-glutamine glutaminase</fullName>
        <ecNumber evidence="5">3.1.1.61</ecNumber>
        <ecNumber evidence="5">3.5.1.44</ecNumber>
    </recommendedName>
</protein>
<dbReference type="GO" id="GO:0050568">
    <property type="term" value="F:protein-glutamine glutaminase activity"/>
    <property type="evidence" value="ECO:0007669"/>
    <property type="project" value="UniProtKB-UniRule"/>
</dbReference>
<dbReference type="STRING" id="69.GLE_2448"/>
<evidence type="ECO:0000313" key="10">
    <source>
        <dbReference type="EMBL" id="ALN57797.1"/>
    </source>
</evidence>
<dbReference type="CDD" id="cd16432">
    <property type="entry name" value="CheB_Rec"/>
    <property type="match status" value="1"/>
</dbReference>
<dbReference type="CDD" id="cd17541">
    <property type="entry name" value="REC_CheB-like"/>
    <property type="match status" value="1"/>
</dbReference>
<sequence>MRIGIVNDLGIATEALRRVLARRADFRVAWAAASGEDAVAHCARDTPDLVLMDLVMPGMNGVEATRRIMAASPCPILVVTVSVGANAAMVFEAMGHGALDATDMPSLGGEENGGADKLLAKIDLIGRLTAAPPRPLPARAPASGAAHPLLAIGASAGGPSAVARLLEGLPADFAGAVAVIQHIDEKFAPGMADWLGRYSRLPVRIANTGDTLQPGRVLLAATNDHLSLRADARLDYVREPAQLPYRPSVDVFYKSVAEHWRGPIVGVLLTGMGRDGAAGLRLLRDQGHHTIAQDRATSAVYGMPKAAAELDAAVEILPLDRIAARVRDLFAQTQTASP</sequence>
<dbReference type="Proteomes" id="UP000061569">
    <property type="component" value="Chromosome"/>
</dbReference>
<feature type="modified residue" description="4-aspartylphosphate" evidence="5 7">
    <location>
        <position position="53"/>
    </location>
</feature>
<comment type="similarity">
    <text evidence="5">Belongs to the CheB family.</text>
</comment>
<dbReference type="EC" id="3.1.1.61" evidence="5"/>
<comment type="function">
    <text evidence="5">Involved in chemotaxis. Part of a chemotaxis signal transduction system that modulates chemotaxis in response to various stimuli. Catalyzes the demethylation of specific methylglutamate residues introduced into the chemoreceptors (methyl-accepting chemotaxis proteins or MCP) by CheR. Also mediates the irreversible deamidation of specific glutamine residues to glutamic acid.</text>
</comment>
<dbReference type="InterPro" id="IPR001789">
    <property type="entry name" value="Sig_transdc_resp-reg_receiver"/>
</dbReference>
<dbReference type="PANTHER" id="PTHR42872:SF6">
    <property type="entry name" value="PROTEIN-GLUTAMATE METHYLESTERASE_PROTEIN-GLUTAMINE GLUTAMINASE"/>
    <property type="match status" value="1"/>
</dbReference>
<evidence type="ECO:0000259" key="9">
    <source>
        <dbReference type="PROSITE" id="PS50122"/>
    </source>
</evidence>
<dbReference type="PROSITE" id="PS50122">
    <property type="entry name" value="CHEB"/>
    <property type="match status" value="1"/>
</dbReference>
<keyword evidence="2 5" id="KW-0145">Chemotaxis</keyword>
<dbReference type="InterPro" id="IPR000673">
    <property type="entry name" value="Sig_transdc_resp-reg_Me-estase"/>
</dbReference>
<evidence type="ECO:0000256" key="6">
    <source>
        <dbReference type="PROSITE-ProRule" id="PRU00050"/>
    </source>
</evidence>
<feature type="active site" evidence="5 6">
    <location>
        <position position="155"/>
    </location>
</feature>
<comment type="catalytic activity">
    <reaction evidence="5">
        <text>L-glutaminyl-[protein] + H2O = L-glutamyl-[protein] + NH4(+)</text>
        <dbReference type="Rhea" id="RHEA:16441"/>
        <dbReference type="Rhea" id="RHEA-COMP:10207"/>
        <dbReference type="Rhea" id="RHEA-COMP:10208"/>
        <dbReference type="ChEBI" id="CHEBI:15377"/>
        <dbReference type="ChEBI" id="CHEBI:28938"/>
        <dbReference type="ChEBI" id="CHEBI:29973"/>
        <dbReference type="ChEBI" id="CHEBI:30011"/>
        <dbReference type="EC" id="3.5.1.44"/>
    </reaction>
</comment>
<dbReference type="InterPro" id="IPR011006">
    <property type="entry name" value="CheY-like_superfamily"/>
</dbReference>
<dbReference type="SMART" id="SM00448">
    <property type="entry name" value="REC"/>
    <property type="match status" value="1"/>
</dbReference>
<dbReference type="InterPro" id="IPR035909">
    <property type="entry name" value="CheB_C"/>
</dbReference>
<accession>A0A0S2DGT6</accession>
<dbReference type="PROSITE" id="PS50110">
    <property type="entry name" value="RESPONSE_REGULATORY"/>
    <property type="match status" value="1"/>
</dbReference>
<keyword evidence="5 7" id="KW-0597">Phosphoprotein</keyword>
<dbReference type="HAMAP" id="MF_00099">
    <property type="entry name" value="CheB_chemtxs"/>
    <property type="match status" value="1"/>
</dbReference>
<comment type="catalytic activity">
    <reaction evidence="4 5">
        <text>[protein]-L-glutamate 5-O-methyl ester + H2O = L-glutamyl-[protein] + methanol + H(+)</text>
        <dbReference type="Rhea" id="RHEA:23236"/>
        <dbReference type="Rhea" id="RHEA-COMP:10208"/>
        <dbReference type="Rhea" id="RHEA-COMP:10311"/>
        <dbReference type="ChEBI" id="CHEBI:15377"/>
        <dbReference type="ChEBI" id="CHEBI:15378"/>
        <dbReference type="ChEBI" id="CHEBI:17790"/>
        <dbReference type="ChEBI" id="CHEBI:29973"/>
        <dbReference type="ChEBI" id="CHEBI:82795"/>
        <dbReference type="EC" id="3.1.1.61"/>
    </reaction>
</comment>
<dbReference type="InterPro" id="IPR008248">
    <property type="entry name" value="CheB-like"/>
</dbReference>
<evidence type="ECO:0000313" key="11">
    <source>
        <dbReference type="Proteomes" id="UP000061569"/>
    </source>
</evidence>
<dbReference type="PANTHER" id="PTHR42872">
    <property type="entry name" value="PROTEIN-GLUTAMATE METHYLESTERASE/PROTEIN-GLUTAMINE GLUTAMINASE"/>
    <property type="match status" value="1"/>
</dbReference>
<dbReference type="KEGG" id="lez:GLE_2448"/>
<name>A0A0S2DGT6_LYSEN</name>
<gene>
    <name evidence="5 10" type="primary">cheB</name>
    <name evidence="10" type="ORF">GLE_2448</name>
</gene>
<feature type="domain" description="CheB-type methylesterase" evidence="9">
    <location>
        <begin position="141"/>
        <end position="326"/>
    </location>
</feature>
<dbReference type="Pfam" id="PF00072">
    <property type="entry name" value="Response_reg"/>
    <property type="match status" value="1"/>
</dbReference>
<dbReference type="SUPFAM" id="SSF52738">
    <property type="entry name" value="Methylesterase CheB, C-terminal domain"/>
    <property type="match status" value="1"/>
</dbReference>
<dbReference type="PIRSF" id="PIRSF000876">
    <property type="entry name" value="RR_chemtxs_CheB"/>
    <property type="match status" value="1"/>
</dbReference>
<feature type="active site" evidence="5 6">
    <location>
        <position position="182"/>
    </location>
</feature>
<dbReference type="AlphaFoldDB" id="A0A0S2DGT6"/>
<dbReference type="PATRIC" id="fig|69.6.peg.2411"/>
<dbReference type="Gene3D" id="3.40.50.180">
    <property type="entry name" value="Methylesterase CheB, C-terminal domain"/>
    <property type="match status" value="1"/>
</dbReference>
<comment type="PTM">
    <text evidence="5">Phosphorylated by CheA. Phosphorylation of the N-terminal regulatory domain activates the methylesterase activity.</text>
</comment>
<dbReference type="GO" id="GO:0006935">
    <property type="term" value="P:chemotaxis"/>
    <property type="evidence" value="ECO:0007669"/>
    <property type="project" value="UniProtKB-UniRule"/>
</dbReference>
<dbReference type="EC" id="3.5.1.44" evidence="5"/>
<dbReference type="NCBIfam" id="NF009206">
    <property type="entry name" value="PRK12555.1"/>
    <property type="match status" value="1"/>
</dbReference>
<dbReference type="SUPFAM" id="SSF52172">
    <property type="entry name" value="CheY-like"/>
    <property type="match status" value="1"/>
</dbReference>
<dbReference type="GO" id="GO:0008984">
    <property type="term" value="F:protein-glutamate methylesterase activity"/>
    <property type="evidence" value="ECO:0007669"/>
    <property type="project" value="UniProtKB-UniRule"/>
</dbReference>
<dbReference type="GO" id="GO:0000156">
    <property type="term" value="F:phosphorelay response regulator activity"/>
    <property type="evidence" value="ECO:0007669"/>
    <property type="project" value="InterPro"/>
</dbReference>
<evidence type="ECO:0000256" key="7">
    <source>
        <dbReference type="PROSITE-ProRule" id="PRU00169"/>
    </source>
</evidence>
<comment type="domain">
    <text evidence="5">Contains a C-terminal catalytic domain, and an N-terminal region which modulates catalytic activity.</text>
</comment>
<evidence type="ECO:0000256" key="3">
    <source>
        <dbReference type="ARBA" id="ARBA00022801"/>
    </source>
</evidence>
<organism evidence="10 11">
    <name type="scientific">Lysobacter enzymogenes</name>
    <dbReference type="NCBI Taxonomy" id="69"/>
    <lineage>
        <taxon>Bacteria</taxon>
        <taxon>Pseudomonadati</taxon>
        <taxon>Pseudomonadota</taxon>
        <taxon>Gammaproteobacteria</taxon>
        <taxon>Lysobacterales</taxon>
        <taxon>Lysobacteraceae</taxon>
        <taxon>Lysobacter</taxon>
    </lineage>
</organism>
<dbReference type="Pfam" id="PF01339">
    <property type="entry name" value="CheB_methylest"/>
    <property type="match status" value="1"/>
</dbReference>